<evidence type="ECO:0000313" key="2">
    <source>
        <dbReference type="EMBL" id="VEI13567.1"/>
    </source>
</evidence>
<protein>
    <submittedName>
        <fullName evidence="2">Uncharacterized protein conserved in bacteria</fullName>
    </submittedName>
</protein>
<organism evidence="2 3">
    <name type="scientific">Trueperella bialowiezensis</name>
    <dbReference type="NCBI Taxonomy" id="312285"/>
    <lineage>
        <taxon>Bacteria</taxon>
        <taxon>Bacillati</taxon>
        <taxon>Actinomycetota</taxon>
        <taxon>Actinomycetes</taxon>
        <taxon>Actinomycetales</taxon>
        <taxon>Actinomycetaceae</taxon>
        <taxon>Trueperella</taxon>
    </lineage>
</organism>
<dbReference type="RefSeq" id="WP_126416663.1">
    <property type="nucleotide sequence ID" value="NZ_LR134476.1"/>
</dbReference>
<dbReference type="AlphaFoldDB" id="A0A448PF64"/>
<dbReference type="SUPFAM" id="SSF56601">
    <property type="entry name" value="beta-lactamase/transpeptidase-like"/>
    <property type="match status" value="1"/>
</dbReference>
<dbReference type="Pfam" id="PF00144">
    <property type="entry name" value="Beta-lactamase"/>
    <property type="match status" value="1"/>
</dbReference>
<dbReference type="Proteomes" id="UP000269542">
    <property type="component" value="Chromosome"/>
</dbReference>
<dbReference type="EMBL" id="LR134476">
    <property type="protein sequence ID" value="VEI13567.1"/>
    <property type="molecule type" value="Genomic_DNA"/>
</dbReference>
<dbReference type="InterPro" id="IPR050789">
    <property type="entry name" value="Diverse_Enzym_Activities"/>
</dbReference>
<sequence>MHTEPLPADKFTFEHTYVAFDEFDVMLGVGDTEKIYPYMSVTKPLASWGILVAIEKGLFTLDTPAGPEGSTFRHLLSHASGLPAEPGDPISKPGRRRIYSNYGFDVMAAEAEKYVDMPIQQWIKQEVLDPLGMRTVTIEGSIAHSAQGCARCLVPFGREVMHPQLISKDLAEKAFQSQWSQIPGITPGYGRSNNNPWGLGFSIRNPLGPHWTGDNFSNHVVGHFGMSGSFFYVDLYQMKGGAFLGVENFNDEHKEFWPALTNEMIVFTSDQARELAEERLLGNID</sequence>
<keyword evidence="3" id="KW-1185">Reference proteome</keyword>
<accession>A0A448PF64</accession>
<name>A0A448PF64_9ACTO</name>
<dbReference type="PANTHER" id="PTHR43283">
    <property type="entry name" value="BETA-LACTAMASE-RELATED"/>
    <property type="match status" value="1"/>
</dbReference>
<evidence type="ECO:0000313" key="3">
    <source>
        <dbReference type="Proteomes" id="UP000269542"/>
    </source>
</evidence>
<feature type="domain" description="Beta-lactamase-related" evidence="1">
    <location>
        <begin position="32"/>
        <end position="139"/>
    </location>
</feature>
<dbReference type="InterPro" id="IPR001466">
    <property type="entry name" value="Beta-lactam-related"/>
</dbReference>
<dbReference type="OrthoDB" id="3336932at2"/>
<dbReference type="InterPro" id="IPR012338">
    <property type="entry name" value="Beta-lactam/transpept-like"/>
</dbReference>
<dbReference type="Gene3D" id="3.40.710.10">
    <property type="entry name" value="DD-peptidase/beta-lactamase superfamily"/>
    <property type="match status" value="1"/>
</dbReference>
<gene>
    <name evidence="2" type="ORF">NCTC13354_01284</name>
</gene>
<evidence type="ECO:0000259" key="1">
    <source>
        <dbReference type="Pfam" id="PF00144"/>
    </source>
</evidence>
<dbReference type="KEGG" id="tbw:NCTC13354_01284"/>
<dbReference type="PANTHER" id="PTHR43283:SF15">
    <property type="entry name" value="CONSERVED PROTEIN"/>
    <property type="match status" value="1"/>
</dbReference>
<proteinExistence type="predicted"/>
<reference evidence="2 3" key="1">
    <citation type="submission" date="2018-12" db="EMBL/GenBank/DDBJ databases">
        <authorList>
            <consortium name="Pathogen Informatics"/>
        </authorList>
    </citation>
    <scope>NUCLEOTIDE SEQUENCE [LARGE SCALE GENOMIC DNA]</scope>
    <source>
        <strain evidence="2 3">NCTC13354</strain>
    </source>
</reference>